<proteinExistence type="predicted"/>
<keyword evidence="2" id="KW-1185">Reference proteome</keyword>
<evidence type="ECO:0000313" key="1">
    <source>
        <dbReference type="EMBL" id="QMT85267.1"/>
    </source>
</evidence>
<reference evidence="1 2" key="1">
    <citation type="submission" date="2020-02" db="EMBL/GenBank/DDBJ databases">
        <title>Complete Genome Sequence of Lactobacillus sp. NFFJ11 Isolated from animal feed.</title>
        <authorList>
            <person name="Jung J.Y."/>
        </authorList>
    </citation>
    <scope>NUCLEOTIDE SEQUENCE [LARGE SCALE GENOMIC DNA]</scope>
    <source>
        <strain evidence="1 2">NFFJ11</strain>
    </source>
</reference>
<dbReference type="AlphaFoldDB" id="A0A7L7KZR0"/>
<dbReference type="EMBL" id="CP049366">
    <property type="protein sequence ID" value="QMT85267.1"/>
    <property type="molecule type" value="Genomic_DNA"/>
</dbReference>
<dbReference type="RefSeq" id="WP_182082963.1">
    <property type="nucleotide sequence ID" value="NZ_CP049366.1"/>
</dbReference>
<accession>A0A7L7KZR0</accession>
<name>A0A7L7KZR0_9LACO</name>
<organism evidence="1 2">
    <name type="scientific">Companilactobacillus pabuli</name>
    <dbReference type="NCBI Taxonomy" id="2714036"/>
    <lineage>
        <taxon>Bacteria</taxon>
        <taxon>Bacillati</taxon>
        <taxon>Bacillota</taxon>
        <taxon>Bacilli</taxon>
        <taxon>Lactobacillales</taxon>
        <taxon>Lactobacillaceae</taxon>
        <taxon>Companilactobacillus</taxon>
    </lineage>
</organism>
<gene>
    <name evidence="1" type="ORF">G6534_11800</name>
</gene>
<dbReference type="Proteomes" id="UP000514410">
    <property type="component" value="Chromosome"/>
</dbReference>
<protein>
    <submittedName>
        <fullName evidence="1">Uncharacterized protein</fullName>
    </submittedName>
</protein>
<evidence type="ECO:0000313" key="2">
    <source>
        <dbReference type="Proteomes" id="UP000514410"/>
    </source>
</evidence>
<sequence>MNDKEISKMMLQNKERLGIYEPNYKENERPFFITLENQFELVDSDYSNLYLHYSDDEENSFGEIL</sequence>
<dbReference type="KEGG" id="cpab:G6534_11800"/>